<dbReference type="HAMAP" id="MF_01006">
    <property type="entry name" value="Undec_diphosphatase"/>
    <property type="match status" value="1"/>
</dbReference>
<feature type="transmembrane region" description="Helical" evidence="14">
    <location>
        <begin position="218"/>
        <end position="240"/>
    </location>
</feature>
<comment type="catalytic activity">
    <reaction evidence="13 14">
        <text>di-trans,octa-cis-undecaprenyl diphosphate + H2O = di-trans,octa-cis-undecaprenyl phosphate + phosphate + H(+)</text>
        <dbReference type="Rhea" id="RHEA:28094"/>
        <dbReference type="ChEBI" id="CHEBI:15377"/>
        <dbReference type="ChEBI" id="CHEBI:15378"/>
        <dbReference type="ChEBI" id="CHEBI:43474"/>
        <dbReference type="ChEBI" id="CHEBI:58405"/>
        <dbReference type="ChEBI" id="CHEBI:60392"/>
        <dbReference type="EC" id="3.6.1.27"/>
    </reaction>
</comment>
<dbReference type="PANTHER" id="PTHR30622:SF4">
    <property type="entry name" value="UNDECAPRENYL-DIPHOSPHATASE"/>
    <property type="match status" value="1"/>
</dbReference>
<keyword evidence="15" id="KW-0418">Kinase</keyword>
<keyword evidence="7 14" id="KW-0378">Hydrolase</keyword>
<evidence type="ECO:0000256" key="8">
    <source>
        <dbReference type="ARBA" id="ARBA00022989"/>
    </source>
</evidence>
<feature type="transmembrane region" description="Helical" evidence="14">
    <location>
        <begin position="86"/>
        <end position="108"/>
    </location>
</feature>
<evidence type="ECO:0000256" key="1">
    <source>
        <dbReference type="ARBA" id="ARBA00004651"/>
    </source>
</evidence>
<evidence type="ECO:0000256" key="3">
    <source>
        <dbReference type="ARBA" id="ARBA00012374"/>
    </source>
</evidence>
<dbReference type="KEGG" id="bgw:VE98_C0001G0471"/>
<evidence type="ECO:0000256" key="7">
    <source>
        <dbReference type="ARBA" id="ARBA00022801"/>
    </source>
</evidence>
<evidence type="ECO:0000256" key="10">
    <source>
        <dbReference type="ARBA" id="ARBA00023251"/>
    </source>
</evidence>
<keyword evidence="15" id="KW-0808">Transferase</keyword>
<dbReference type="Pfam" id="PF02673">
    <property type="entry name" value="BacA"/>
    <property type="match status" value="1"/>
</dbReference>
<proteinExistence type="inferred from homology"/>
<dbReference type="PATRIC" id="fig|1620412.6.peg.469"/>
<evidence type="ECO:0000256" key="4">
    <source>
        <dbReference type="ARBA" id="ARBA00021581"/>
    </source>
</evidence>
<evidence type="ECO:0000256" key="2">
    <source>
        <dbReference type="ARBA" id="ARBA00010621"/>
    </source>
</evidence>
<dbReference type="InterPro" id="IPR003824">
    <property type="entry name" value="UppP"/>
</dbReference>
<dbReference type="EMBL" id="CP011216">
    <property type="protein sequence ID" value="AKM84925.1"/>
    <property type="molecule type" value="Genomic_DNA"/>
</dbReference>
<comment type="similarity">
    <text evidence="2 14">Belongs to the UppP family.</text>
</comment>
<keyword evidence="14" id="KW-0133">Cell shape</keyword>
<reference evidence="15 16" key="1">
    <citation type="journal article" date="2015" name="Nature">
        <title>rRNA introns, odd ribosomes, and small enigmatic genomes across a large radiation of phyla.</title>
        <authorList>
            <person name="Brown C.T."/>
            <person name="Hug L.A."/>
            <person name="Thomas B.C."/>
            <person name="Sharon I."/>
            <person name="Castelle C.J."/>
            <person name="Singh A."/>
            <person name="Wilkins M.J."/>
            <person name="Williams K.H."/>
            <person name="Banfield J.F."/>
        </authorList>
    </citation>
    <scope>NUCLEOTIDE SEQUENCE [LARGE SCALE GENOMIC DNA]</scope>
</reference>
<dbReference type="PANTHER" id="PTHR30622">
    <property type="entry name" value="UNDECAPRENYL-DIPHOSPHATASE"/>
    <property type="match status" value="1"/>
</dbReference>
<comment type="function">
    <text evidence="14">Catalyzes the dephosphorylation of undecaprenyl diphosphate (UPP). Confers resistance to bacitracin.</text>
</comment>
<name>A0A0G4BBE0_UNCK3</name>
<comment type="miscellaneous">
    <text evidence="14">Bacitracin is thought to be involved in the inhibition of peptidoglycan synthesis by sequestering undecaprenyl diphosphate, thereby reducing the pool of lipid carrier available.</text>
</comment>
<feature type="transmembrane region" description="Helical" evidence="14">
    <location>
        <begin position="185"/>
        <end position="206"/>
    </location>
</feature>
<dbReference type="Proteomes" id="UP000035659">
    <property type="component" value="Chromosome"/>
</dbReference>
<dbReference type="GO" id="GO:0008360">
    <property type="term" value="P:regulation of cell shape"/>
    <property type="evidence" value="ECO:0007669"/>
    <property type="project" value="UniProtKB-KW"/>
</dbReference>
<protein>
    <recommendedName>
        <fullName evidence="4 14">Undecaprenyl-diphosphatase</fullName>
        <ecNumber evidence="3 14">3.6.1.27</ecNumber>
    </recommendedName>
    <alternativeName>
        <fullName evidence="12 14">Bacitracin resistance protein</fullName>
    </alternativeName>
    <alternativeName>
        <fullName evidence="11 14">Undecaprenyl pyrophosphate phosphatase</fullName>
    </alternativeName>
</protein>
<evidence type="ECO:0000256" key="6">
    <source>
        <dbReference type="ARBA" id="ARBA00022692"/>
    </source>
</evidence>
<keyword evidence="9 14" id="KW-0472">Membrane</keyword>
<dbReference type="GO" id="GO:0046677">
    <property type="term" value="P:response to antibiotic"/>
    <property type="evidence" value="ECO:0007669"/>
    <property type="project" value="UniProtKB-UniRule"/>
</dbReference>
<evidence type="ECO:0000313" key="15">
    <source>
        <dbReference type="EMBL" id="AKM84925.1"/>
    </source>
</evidence>
<dbReference type="STRING" id="1620412.VE98_C0001G0471"/>
<dbReference type="GO" id="GO:0005886">
    <property type="term" value="C:plasma membrane"/>
    <property type="evidence" value="ECO:0007669"/>
    <property type="project" value="UniProtKB-SubCell"/>
</dbReference>
<keyword evidence="14" id="KW-0573">Peptidoglycan synthesis</keyword>
<evidence type="ECO:0000256" key="14">
    <source>
        <dbReference type="HAMAP-Rule" id="MF_01006"/>
    </source>
</evidence>
<keyword evidence="8 14" id="KW-1133">Transmembrane helix</keyword>
<dbReference type="GO" id="GO:0009252">
    <property type="term" value="P:peptidoglycan biosynthetic process"/>
    <property type="evidence" value="ECO:0007669"/>
    <property type="project" value="UniProtKB-KW"/>
</dbReference>
<dbReference type="GO" id="GO:0050380">
    <property type="term" value="F:undecaprenyl-diphosphatase activity"/>
    <property type="evidence" value="ECO:0007669"/>
    <property type="project" value="UniProtKB-UniRule"/>
</dbReference>
<gene>
    <name evidence="14" type="primary">uppP</name>
    <name evidence="15" type="ORF">VE98_C0001G0471</name>
</gene>
<sequence length="269" mass="29356">MSQYLQAAILGLVQGITEFVPISSSGHLVVVRQVFNWADQGLAFDAVLHLATLAAVLFYFRHDWLKMVEAVVTKKQTYELRQARKLAGLIAVTTIPAIGAGLLFAGTIESTVRHLHDIAILMVGVGLLFFVAERYTHPRRDVSKLNFFDGLSIGLAQAVAIVPGISRSGATIITGMYHGLSRESAARYSFLAAGPIIALAGFYSLWQLFRGGISDGLGLELAIGFVVSFSSGLLAIHWLLKFLNKHPLNIFAWYRIVVGAGLLIFSWLK</sequence>
<keyword evidence="14" id="KW-0961">Cell wall biogenesis/degradation</keyword>
<dbReference type="AlphaFoldDB" id="A0A0G4BBE0"/>
<accession>A0A0G4BBE0</accession>
<feature type="transmembrane region" description="Helical" evidence="14">
    <location>
        <begin position="145"/>
        <end position="165"/>
    </location>
</feature>
<dbReference type="GO" id="GO:0016301">
    <property type="term" value="F:kinase activity"/>
    <property type="evidence" value="ECO:0007669"/>
    <property type="project" value="UniProtKB-KW"/>
</dbReference>
<keyword evidence="6 14" id="KW-0812">Transmembrane</keyword>
<organism evidence="15 16">
    <name type="scientific">candidate division Kazan bacterium GW2011_GWA1_50_15</name>
    <dbReference type="NCBI Taxonomy" id="1620412"/>
    <lineage>
        <taxon>Bacteria</taxon>
        <taxon>Bacteria division Kazan-3B-28</taxon>
    </lineage>
</organism>
<evidence type="ECO:0000313" key="16">
    <source>
        <dbReference type="Proteomes" id="UP000035659"/>
    </source>
</evidence>
<comment type="subcellular location">
    <subcellularLocation>
        <location evidence="1 14">Cell membrane</location>
        <topology evidence="1 14">Multi-pass membrane protein</topology>
    </subcellularLocation>
</comment>
<evidence type="ECO:0000256" key="11">
    <source>
        <dbReference type="ARBA" id="ARBA00032707"/>
    </source>
</evidence>
<dbReference type="GO" id="GO:0071555">
    <property type="term" value="P:cell wall organization"/>
    <property type="evidence" value="ECO:0007669"/>
    <property type="project" value="UniProtKB-KW"/>
</dbReference>
<evidence type="ECO:0000256" key="9">
    <source>
        <dbReference type="ARBA" id="ARBA00023136"/>
    </source>
</evidence>
<keyword evidence="5 14" id="KW-1003">Cell membrane</keyword>
<dbReference type="NCBIfam" id="TIGR00753">
    <property type="entry name" value="undec_PP_bacA"/>
    <property type="match status" value="1"/>
</dbReference>
<evidence type="ECO:0000256" key="13">
    <source>
        <dbReference type="ARBA" id="ARBA00047594"/>
    </source>
</evidence>
<feature type="transmembrane region" description="Helical" evidence="14">
    <location>
        <begin position="252"/>
        <end position="268"/>
    </location>
</feature>
<keyword evidence="10 14" id="KW-0046">Antibiotic resistance</keyword>
<feature type="transmembrane region" description="Helical" evidence="14">
    <location>
        <begin position="114"/>
        <end position="133"/>
    </location>
</feature>
<feature type="transmembrane region" description="Helical" evidence="14">
    <location>
        <begin position="41"/>
        <end position="60"/>
    </location>
</feature>
<evidence type="ECO:0000256" key="12">
    <source>
        <dbReference type="ARBA" id="ARBA00032932"/>
    </source>
</evidence>
<evidence type="ECO:0000256" key="5">
    <source>
        <dbReference type="ARBA" id="ARBA00022475"/>
    </source>
</evidence>
<dbReference type="EC" id="3.6.1.27" evidence="3 14"/>